<keyword evidence="2" id="KW-1185">Reference proteome</keyword>
<proteinExistence type="predicted"/>
<dbReference type="Proteomes" id="UP001159363">
    <property type="component" value="Chromosome X"/>
</dbReference>
<reference evidence="1 2" key="1">
    <citation type="submission" date="2023-02" db="EMBL/GenBank/DDBJ databases">
        <title>LHISI_Scaffold_Assembly.</title>
        <authorList>
            <person name="Stuart O.P."/>
            <person name="Cleave R."/>
            <person name="Magrath M.J.L."/>
            <person name="Mikheyev A.S."/>
        </authorList>
    </citation>
    <scope>NUCLEOTIDE SEQUENCE [LARGE SCALE GENOMIC DNA]</scope>
    <source>
        <strain evidence="1">Daus_M_001</strain>
        <tissue evidence="1">Leg muscle</tissue>
    </source>
</reference>
<organism evidence="1 2">
    <name type="scientific">Dryococelus australis</name>
    <dbReference type="NCBI Taxonomy" id="614101"/>
    <lineage>
        <taxon>Eukaryota</taxon>
        <taxon>Metazoa</taxon>
        <taxon>Ecdysozoa</taxon>
        <taxon>Arthropoda</taxon>
        <taxon>Hexapoda</taxon>
        <taxon>Insecta</taxon>
        <taxon>Pterygota</taxon>
        <taxon>Neoptera</taxon>
        <taxon>Polyneoptera</taxon>
        <taxon>Phasmatodea</taxon>
        <taxon>Verophasmatodea</taxon>
        <taxon>Anareolatae</taxon>
        <taxon>Phasmatidae</taxon>
        <taxon>Eurycanthinae</taxon>
        <taxon>Dryococelus</taxon>
    </lineage>
</organism>
<dbReference type="EMBL" id="JARBHB010000004">
    <property type="protein sequence ID" value="KAJ8886130.1"/>
    <property type="molecule type" value="Genomic_DNA"/>
</dbReference>
<comment type="caution">
    <text evidence="1">The sequence shown here is derived from an EMBL/GenBank/DDBJ whole genome shotgun (WGS) entry which is preliminary data.</text>
</comment>
<protein>
    <submittedName>
        <fullName evidence="1">Uncharacterized protein</fullName>
    </submittedName>
</protein>
<gene>
    <name evidence="1" type="ORF">PR048_012339</name>
</gene>
<accession>A0ABQ9HPB5</accession>
<evidence type="ECO:0000313" key="2">
    <source>
        <dbReference type="Proteomes" id="UP001159363"/>
    </source>
</evidence>
<evidence type="ECO:0000313" key="1">
    <source>
        <dbReference type="EMBL" id="KAJ8886130.1"/>
    </source>
</evidence>
<name>A0ABQ9HPB5_9NEOP</name>
<sequence length="230" mass="24788">MTPVPEGTSPFYPRALTNASPVTYRCGTPFGVYQGYENHAPMIQVRSSAGTKGLGKREIPEKTRLPVASSGMIPICEDPGVARPGIEPGAPLWEASRLTAHTLASQVQFPAGSPDFRKWESCQMMPLVGGLSRGSPVSPVPSFRRCSIFISITLNGSQDLAVKSRPILFTHSLYSCVGQGRTPMDRGYRVSCTTMSLSCVASFSEVEVLQSCVETIKKVSTFILGNSVPR</sequence>